<name>A0A8J2PCN1_9HEXA</name>
<dbReference type="PROSITE" id="PS01036">
    <property type="entry name" value="HSP70_3"/>
    <property type="match status" value="1"/>
</dbReference>
<dbReference type="OrthoDB" id="2401965at2759"/>
<keyword evidence="3" id="KW-0067">ATP-binding</keyword>
<dbReference type="EMBL" id="CAJVCH010370890">
    <property type="protein sequence ID" value="CAG7816463.1"/>
    <property type="molecule type" value="Genomic_DNA"/>
</dbReference>
<evidence type="ECO:0000313" key="5">
    <source>
        <dbReference type="Proteomes" id="UP000708208"/>
    </source>
</evidence>
<protein>
    <recommendedName>
        <fullName evidence="6">Heat shock protein 70</fullName>
    </recommendedName>
</protein>
<keyword evidence="2" id="KW-0547">Nucleotide-binding</keyword>
<evidence type="ECO:0000313" key="4">
    <source>
        <dbReference type="EMBL" id="CAG7816463.1"/>
    </source>
</evidence>
<keyword evidence="5" id="KW-1185">Reference proteome</keyword>
<accession>A0A8J2PCN1</accession>
<sequence length="499" mass="55181">SDVGTVAGLQFTRRDLYAYVYQSQAANEIGNNTTPSCIAFDDDGDVIVGRVAKTSTAVDPLYTVYDIKRLIGRRFDDPLLQNDIKLWPFKVIGEENVPKLVLRGKSYHPEQVSAKVLAHMKKIAEDYLRHAVTRAVITVPAYFNDGQRQATKDAGAIAGLEVLRILNEPTASAIAYCHQEEAIANCKNVLIFDLGGGTLDIAVLTIKGQHIVIKAVGGDTHLGGEDFDNSLADYCIQEFERTHSINLASAWGDVDLCIKIYRETFSSLNEHHFKKCISIMDQVLQDSGLQKSSVDEIILVGGSSRIPKLQEMISAYFDGKKLNKRINQDEAVAYGAAVQAALMTYTEESLAKSNQSMNITIQDVIPLPIGIEAYKKGTKEKYLNIIINKNTPVPCTASQTFVTANERHQTVISIYEGENPVAHENHFLGSFKTKNLPASCKKGEHVKITMSVNEEGILKVTASYESSDKIDEITVDESKGRLTREQVTSFLQRQTTKQD</sequence>
<dbReference type="GO" id="GO:0005524">
    <property type="term" value="F:ATP binding"/>
    <property type="evidence" value="ECO:0007669"/>
    <property type="project" value="UniProtKB-KW"/>
</dbReference>
<reference evidence="4" key="1">
    <citation type="submission" date="2021-06" db="EMBL/GenBank/DDBJ databases">
        <authorList>
            <person name="Hodson N. C."/>
            <person name="Mongue J. A."/>
            <person name="Jaron S. K."/>
        </authorList>
    </citation>
    <scope>NUCLEOTIDE SEQUENCE</scope>
</reference>
<dbReference type="PANTHER" id="PTHR19375">
    <property type="entry name" value="HEAT SHOCK PROTEIN 70KDA"/>
    <property type="match status" value="1"/>
</dbReference>
<dbReference type="Proteomes" id="UP000708208">
    <property type="component" value="Unassembled WGS sequence"/>
</dbReference>
<dbReference type="InterPro" id="IPR018181">
    <property type="entry name" value="Heat_shock_70_CS"/>
</dbReference>
<dbReference type="Pfam" id="PF00012">
    <property type="entry name" value="HSP70"/>
    <property type="match status" value="2"/>
</dbReference>
<evidence type="ECO:0000256" key="1">
    <source>
        <dbReference type="ARBA" id="ARBA00007381"/>
    </source>
</evidence>
<gene>
    <name evidence="4" type="ORF">AFUS01_LOCUS27082</name>
</gene>
<dbReference type="InterPro" id="IPR013126">
    <property type="entry name" value="Hsp_70_fam"/>
</dbReference>
<dbReference type="CDD" id="cd24028">
    <property type="entry name" value="ASKHA_NBD_HSP70_HSPA1-like"/>
    <property type="match status" value="1"/>
</dbReference>
<organism evidence="4 5">
    <name type="scientific">Allacma fusca</name>
    <dbReference type="NCBI Taxonomy" id="39272"/>
    <lineage>
        <taxon>Eukaryota</taxon>
        <taxon>Metazoa</taxon>
        <taxon>Ecdysozoa</taxon>
        <taxon>Arthropoda</taxon>
        <taxon>Hexapoda</taxon>
        <taxon>Collembola</taxon>
        <taxon>Symphypleona</taxon>
        <taxon>Sminthuridae</taxon>
        <taxon>Allacma</taxon>
    </lineage>
</organism>
<evidence type="ECO:0008006" key="6">
    <source>
        <dbReference type="Google" id="ProtNLM"/>
    </source>
</evidence>
<feature type="non-terminal residue" evidence="4">
    <location>
        <position position="499"/>
    </location>
</feature>
<dbReference type="GO" id="GO:0140662">
    <property type="term" value="F:ATP-dependent protein folding chaperone"/>
    <property type="evidence" value="ECO:0007669"/>
    <property type="project" value="InterPro"/>
</dbReference>
<evidence type="ECO:0000256" key="3">
    <source>
        <dbReference type="ARBA" id="ARBA00022840"/>
    </source>
</evidence>
<dbReference type="AlphaFoldDB" id="A0A8J2PCN1"/>
<dbReference type="FunFam" id="3.30.30.30:FF:000005">
    <property type="entry name" value="Heat shock protein ssb1"/>
    <property type="match status" value="1"/>
</dbReference>
<comment type="caution">
    <text evidence="4">The sequence shown here is derived from an EMBL/GenBank/DDBJ whole genome shotgun (WGS) entry which is preliminary data.</text>
</comment>
<evidence type="ECO:0000256" key="2">
    <source>
        <dbReference type="ARBA" id="ARBA00022741"/>
    </source>
</evidence>
<proteinExistence type="inferred from homology"/>
<comment type="similarity">
    <text evidence="1">Belongs to the heat shock protein 70 family.</text>
</comment>